<dbReference type="SUPFAM" id="SSF52540">
    <property type="entry name" value="P-loop containing nucleoside triphosphate hydrolases"/>
    <property type="match status" value="1"/>
</dbReference>
<evidence type="ECO:0000313" key="1">
    <source>
        <dbReference type="EMBL" id="MFC5847981.1"/>
    </source>
</evidence>
<dbReference type="InterPro" id="IPR027417">
    <property type="entry name" value="P-loop_NTPase"/>
</dbReference>
<reference evidence="2" key="1">
    <citation type="journal article" date="2019" name="Int. J. Syst. Evol. Microbiol.">
        <title>The Global Catalogue of Microorganisms (GCM) 10K type strain sequencing project: providing services to taxonomists for standard genome sequencing and annotation.</title>
        <authorList>
            <consortium name="The Broad Institute Genomics Platform"/>
            <consortium name="The Broad Institute Genome Sequencing Center for Infectious Disease"/>
            <person name="Wu L."/>
            <person name="Ma J."/>
        </authorList>
    </citation>
    <scope>NUCLEOTIDE SEQUENCE [LARGE SCALE GENOMIC DNA]</scope>
    <source>
        <strain evidence="2">CGMCC 1.15053</strain>
    </source>
</reference>
<accession>A0ABW1DH74</accession>
<organism evidence="1 2">
    <name type="scientific">Deinococcus petrolearius</name>
    <dbReference type="NCBI Taxonomy" id="1751295"/>
    <lineage>
        <taxon>Bacteria</taxon>
        <taxon>Thermotogati</taxon>
        <taxon>Deinococcota</taxon>
        <taxon>Deinococci</taxon>
        <taxon>Deinococcales</taxon>
        <taxon>Deinococcaceae</taxon>
        <taxon>Deinococcus</taxon>
    </lineage>
</organism>
<dbReference type="SMART" id="SM00028">
    <property type="entry name" value="TPR"/>
    <property type="match status" value="3"/>
</dbReference>
<evidence type="ECO:0000313" key="2">
    <source>
        <dbReference type="Proteomes" id="UP001595979"/>
    </source>
</evidence>
<dbReference type="InterPro" id="IPR019734">
    <property type="entry name" value="TPR_rpt"/>
</dbReference>
<keyword evidence="2" id="KW-1185">Reference proteome</keyword>
<name>A0ABW1DH74_9DEIO</name>
<sequence length="999" mass="104025">MSVNWRGALEQLRAARPPGAERGAGPQPGSLRWLEAELGRRGGNPAALRNIVYRDTGTPADKALLAGLLRELAAGMELALDLHVPDVAAPLPDELELLGRAKKRVYKGFLAALRAGRAPRVVVAGRAGAGKTVLLDHLSRALERGGVPVTRLNLSGEVGDGLALPPVAGRSFAALAERQRAAVAAVAPARGAWLVRVAGELRFAGDPPRGPGGAATTPGAWAAALWAAAPPGVALLLALEDPRGWPAELAPVTGLRPPTQAEAQAYLMEKLGLPRAAAGALARETGRNLDRLTLLAGAEATGPDPAPDLAGLTDPDVCRLAAAFAMLDGAWPGDAGARPHPEAALDAALGVPLARLPLHARVQARPVPGRPGEWQVAPALRALRPRLAPAALDAARERLSAPGTQVPGAYRVGALVTGGDWAGLRRWLLAAPDDAQFLPPWWPAVRAAAPSHGREPLARLVVAHYAGRGEYGHPQARDALFFLLASEEGGVRAWARVKLAESRLDAGDPETAAAQLAEPEVRLALSAQAPADPWTLAAQADALLVQGALARWRGDLAAATRAVHDPRTAQSGARALLWRGLIAKDAGRWAEALADLRAVPDHSPLLSARARYQEGDLRLRLGQPAAARALLLEVAGRLDRAGAPPEEQARSLARAATALRRLGDPAGALRLLERALALVPGTSPGPGTDGVVRARLLSEGVPVLLALNRPGDALAQVAGALDLLRASGARRAEAAYRVRRTVYRAALAYLTRGLGRRYQHPLLGAGLGAGLDAALEARRDHPDLAHARALLEGLLREGSGASDREQVLTFDLHLALALAEPDSEAALAHAGRALAMTDHPYAGAQAHAARAEARLRAGRPEAVLADVNRAHALLRRVGADLGDLTAAHPDPGLHAQLLTLEACALAGDPAETGTAQTLAWLRAELAAPELAPFRDGVWREVGAALERAGQESVPSSPDWPLRPGDVLAVLEARRGPAVGVASDAELEPDSVADPVPGAF</sequence>
<dbReference type="SUPFAM" id="SSF48452">
    <property type="entry name" value="TPR-like"/>
    <property type="match status" value="1"/>
</dbReference>
<dbReference type="Proteomes" id="UP001595979">
    <property type="component" value="Unassembled WGS sequence"/>
</dbReference>
<dbReference type="RefSeq" id="WP_380047604.1">
    <property type="nucleotide sequence ID" value="NZ_JBHSOH010000006.1"/>
</dbReference>
<dbReference type="Gene3D" id="1.25.40.10">
    <property type="entry name" value="Tetratricopeptide repeat domain"/>
    <property type="match status" value="1"/>
</dbReference>
<comment type="caution">
    <text evidence="1">The sequence shown here is derived from an EMBL/GenBank/DDBJ whole genome shotgun (WGS) entry which is preliminary data.</text>
</comment>
<dbReference type="EMBL" id="JBHSOH010000006">
    <property type="protein sequence ID" value="MFC5847981.1"/>
    <property type="molecule type" value="Genomic_DNA"/>
</dbReference>
<dbReference type="InterPro" id="IPR011990">
    <property type="entry name" value="TPR-like_helical_dom_sf"/>
</dbReference>
<proteinExistence type="predicted"/>
<protein>
    <submittedName>
        <fullName evidence="1">Uncharacterized protein</fullName>
    </submittedName>
</protein>
<gene>
    <name evidence="1" type="ORF">ACFPQ6_06630</name>
</gene>